<evidence type="ECO:0008006" key="3">
    <source>
        <dbReference type="Google" id="ProtNLM"/>
    </source>
</evidence>
<evidence type="ECO:0000313" key="2">
    <source>
        <dbReference type="Proteomes" id="UP000663637"/>
    </source>
</evidence>
<name>A0ABX7K7Y0_9SPHN</name>
<dbReference type="Gene3D" id="1.10.10.2910">
    <property type="match status" value="1"/>
</dbReference>
<sequence>MLDNHYAIWLGDDNNRCLPVIDQQALYMILAEVHFRVSSTMGDGPKAKTILDMEQLQVADYSSFEGVSEIQRTQIREFHAREPVRPEEMIYLALRSLIQFVWPEPQSHDELRYAAAHDFVLDEILVRKAVELAPGFSTPEGLLPYWGRLAFLKVMSRLPNANVDRFGLGGVACALVKDAQFNAKTWAFRDGSVITMNYALEPILKHFNRFILHYHDTQPHAGPRRLARAWSGIVPTVLHFWAKVSATRLTRSSAILHDENTAATVQWLTNDQIEFIAMHELGHVALDHADRLKAARSSGADVRELRHEFEFGADAFALELLRSRLIGSSEDPKSGTDVGPTPIKDWRTDYTNYQHGIGAMYLLFTYMDFVQRAGELLGSRLAAHIPINQQSHSHPGARSRLDRLELMHLGEHLYTSPLLRYASGFLQDILNYASGLDDDSLLATVESD</sequence>
<dbReference type="Proteomes" id="UP000663637">
    <property type="component" value="Chromosome"/>
</dbReference>
<evidence type="ECO:0000313" key="1">
    <source>
        <dbReference type="EMBL" id="QSB44023.1"/>
    </source>
</evidence>
<proteinExistence type="predicted"/>
<reference evidence="1 2" key="1">
    <citation type="submission" date="2020-09" db="EMBL/GenBank/DDBJ databases">
        <title>Complete genome sequence of altererythrobacter flavus SS-21NJ, isolated from Dongying oil sludge in Shandong province.</title>
        <authorList>
            <person name="Sun S."/>
            <person name="Zhang Z."/>
        </authorList>
    </citation>
    <scope>NUCLEOTIDE SEQUENCE [LARGE SCALE GENOMIC DNA]</scope>
    <source>
        <strain evidence="1 2">SS-21NJ</strain>
    </source>
</reference>
<gene>
    <name evidence="1" type="ORF">IDJ81_11820</name>
</gene>
<dbReference type="EMBL" id="CP061510">
    <property type="protein sequence ID" value="QSB44023.1"/>
    <property type="molecule type" value="Genomic_DNA"/>
</dbReference>
<organism evidence="1 2">
    <name type="scientific">Tsuneonella flava</name>
    <dbReference type="NCBI Taxonomy" id="2055955"/>
    <lineage>
        <taxon>Bacteria</taxon>
        <taxon>Pseudomonadati</taxon>
        <taxon>Pseudomonadota</taxon>
        <taxon>Alphaproteobacteria</taxon>
        <taxon>Sphingomonadales</taxon>
        <taxon>Erythrobacteraceae</taxon>
        <taxon>Tsuneonella</taxon>
    </lineage>
</organism>
<accession>A0ABX7K7Y0</accession>
<keyword evidence="2" id="KW-1185">Reference proteome</keyword>
<protein>
    <recommendedName>
        <fullName evidence="3">Peptidase M48 domain-containing protein</fullName>
    </recommendedName>
</protein>